<feature type="signal peptide" evidence="1">
    <location>
        <begin position="1"/>
        <end position="19"/>
    </location>
</feature>
<dbReference type="PROSITE" id="PS51257">
    <property type="entry name" value="PROKAR_LIPOPROTEIN"/>
    <property type="match status" value="1"/>
</dbReference>
<accession>A0A516SFZ7</accession>
<evidence type="ECO:0000313" key="2">
    <source>
        <dbReference type="EMBL" id="QDQ27089.1"/>
    </source>
</evidence>
<reference evidence="3" key="1">
    <citation type="submission" date="2019-07" db="EMBL/GenBank/DDBJ databases">
        <title>Chitinimonas sp. nov., isolated from Ny-Alesund, arctica soil.</title>
        <authorList>
            <person name="Xu Q."/>
            <person name="Peng F."/>
        </authorList>
    </citation>
    <scope>NUCLEOTIDE SEQUENCE [LARGE SCALE GENOMIC DNA]</scope>
    <source>
        <strain evidence="3">R3-44</strain>
    </source>
</reference>
<dbReference type="OrthoDB" id="5050664at2"/>
<dbReference type="EMBL" id="CP041730">
    <property type="protein sequence ID" value="QDQ27089.1"/>
    <property type="molecule type" value="Genomic_DNA"/>
</dbReference>
<sequence length="64" mass="6962">MRFLLPAILIVLMAGCATTPQDQEWVVDSQYVAKVNQGAKMGGGQVIWLQYPTKLVPVERASGS</sequence>
<evidence type="ECO:0000313" key="3">
    <source>
        <dbReference type="Proteomes" id="UP000317550"/>
    </source>
</evidence>
<evidence type="ECO:0000256" key="1">
    <source>
        <dbReference type="SAM" id="SignalP"/>
    </source>
</evidence>
<keyword evidence="1" id="KW-0732">Signal</keyword>
<protein>
    <submittedName>
        <fullName evidence="2">Uncharacterized protein</fullName>
    </submittedName>
</protein>
<dbReference type="RefSeq" id="WP_144278482.1">
    <property type="nucleotide sequence ID" value="NZ_CP041730.1"/>
</dbReference>
<dbReference type="AlphaFoldDB" id="A0A516SFZ7"/>
<feature type="chain" id="PRO_5022075791" evidence="1">
    <location>
        <begin position="20"/>
        <end position="64"/>
    </location>
</feature>
<keyword evidence="3" id="KW-1185">Reference proteome</keyword>
<name>A0A516SFZ7_9NEIS</name>
<dbReference type="Proteomes" id="UP000317550">
    <property type="component" value="Chromosome"/>
</dbReference>
<gene>
    <name evidence="2" type="ORF">FNU76_12355</name>
</gene>
<proteinExistence type="predicted"/>
<dbReference type="KEGG" id="cari:FNU76_12355"/>
<organism evidence="2 3">
    <name type="scientific">Chitinimonas arctica</name>
    <dbReference type="NCBI Taxonomy" id="2594795"/>
    <lineage>
        <taxon>Bacteria</taxon>
        <taxon>Pseudomonadati</taxon>
        <taxon>Pseudomonadota</taxon>
        <taxon>Betaproteobacteria</taxon>
        <taxon>Neisseriales</taxon>
        <taxon>Chitinibacteraceae</taxon>
        <taxon>Chitinimonas</taxon>
    </lineage>
</organism>